<dbReference type="AlphaFoldDB" id="A0A4Y2KE25"/>
<reference evidence="1 2" key="1">
    <citation type="journal article" date="2019" name="Sci. Rep.">
        <title>Orb-weaving spider Araneus ventricosus genome elucidates the spidroin gene catalogue.</title>
        <authorList>
            <person name="Kono N."/>
            <person name="Nakamura H."/>
            <person name="Ohtoshi R."/>
            <person name="Moran D.A.P."/>
            <person name="Shinohara A."/>
            <person name="Yoshida Y."/>
            <person name="Fujiwara M."/>
            <person name="Mori M."/>
            <person name="Tomita M."/>
            <person name="Arakawa K."/>
        </authorList>
    </citation>
    <scope>NUCLEOTIDE SEQUENCE [LARGE SCALE GENOMIC DNA]</scope>
</reference>
<sequence length="108" mass="12562">MCNKTKKAWKTLRNPLIKTELNRTEKLIKKLDKNSRQKDQTEELEALNREDGTLWRKAKIMCKKAQKIPALLGENGFVYSDSIKAETIALSLEKQFSLNDLSHRETEK</sequence>
<keyword evidence="2" id="KW-1185">Reference proteome</keyword>
<comment type="caution">
    <text evidence="1">The sequence shown here is derived from an EMBL/GenBank/DDBJ whole genome shotgun (WGS) entry which is preliminary data.</text>
</comment>
<protein>
    <submittedName>
        <fullName evidence="1">Uncharacterized protein</fullName>
    </submittedName>
</protein>
<organism evidence="1 2">
    <name type="scientific">Araneus ventricosus</name>
    <name type="common">Orbweaver spider</name>
    <name type="synonym">Epeira ventricosa</name>
    <dbReference type="NCBI Taxonomy" id="182803"/>
    <lineage>
        <taxon>Eukaryota</taxon>
        <taxon>Metazoa</taxon>
        <taxon>Ecdysozoa</taxon>
        <taxon>Arthropoda</taxon>
        <taxon>Chelicerata</taxon>
        <taxon>Arachnida</taxon>
        <taxon>Araneae</taxon>
        <taxon>Araneomorphae</taxon>
        <taxon>Entelegynae</taxon>
        <taxon>Araneoidea</taxon>
        <taxon>Araneidae</taxon>
        <taxon>Araneus</taxon>
    </lineage>
</organism>
<dbReference type="Proteomes" id="UP000499080">
    <property type="component" value="Unassembled WGS sequence"/>
</dbReference>
<evidence type="ECO:0000313" key="2">
    <source>
        <dbReference type="Proteomes" id="UP000499080"/>
    </source>
</evidence>
<accession>A0A4Y2KE25</accession>
<gene>
    <name evidence="1" type="ORF">AVEN_160071_1</name>
</gene>
<name>A0A4Y2KE25_ARAVE</name>
<proteinExistence type="predicted"/>
<dbReference type="OrthoDB" id="410155at2759"/>
<dbReference type="EMBL" id="BGPR01004439">
    <property type="protein sequence ID" value="GBM99672.1"/>
    <property type="molecule type" value="Genomic_DNA"/>
</dbReference>
<evidence type="ECO:0000313" key="1">
    <source>
        <dbReference type="EMBL" id="GBM99672.1"/>
    </source>
</evidence>